<keyword evidence="2" id="KW-1185">Reference proteome</keyword>
<sequence>MGPSMRVGVRDRAMELAFILADNPQHHEDRRHGELELELGHVDHNGNENDDGVVKNDEGKRDSKQETLDDEQPKQQHQQPQKLASTNGREPVLRNFVIGISGAPSSGKTTLSLLLDVVLEKALRQLTPDAGPGLPPQNAVVHQDDYGVKQEEVGQQKQKQEAAPEEDSSTAAAVAAEDCCDEYRIGDYDEYSIGGCDFELLARHLDELDAGAHPAAIMPDQPLHSPLNELLPDAVSALRQLSPGTLKLAVTALRNALSDTLSEADEAKRDLASDDVRLGPHGTAPRVARRFAIVEGPTLLARDAAAQDPVGRVAPGSEAHALRETRRVQDRFDACLFLPSSMPEARRRRWWRRIGLGWEDIVAMRRFELVTWLNYERYHQHVLSGVSAAHDREEAQRRRRLRRGRPWELRNGWEADPRVGSVHVRPPPAAASVDDTLLWAARVVGAALAERLLCDAMYVSAEEKGKKAEQWMEEG</sequence>
<dbReference type="EMBL" id="MU393429">
    <property type="protein sequence ID" value="KAI4869573.1"/>
    <property type="molecule type" value="Genomic_DNA"/>
</dbReference>
<accession>A0ACB9ZD59</accession>
<dbReference type="Proteomes" id="UP001497700">
    <property type="component" value="Unassembled WGS sequence"/>
</dbReference>
<reference evidence="1 2" key="1">
    <citation type="journal article" date="2022" name="New Phytol.">
        <title>Ecological generalism drives hyperdiversity of secondary metabolite gene clusters in xylarialean endophytes.</title>
        <authorList>
            <person name="Franco M.E.E."/>
            <person name="Wisecaver J.H."/>
            <person name="Arnold A.E."/>
            <person name="Ju Y.M."/>
            <person name="Slot J.C."/>
            <person name="Ahrendt S."/>
            <person name="Moore L.P."/>
            <person name="Eastman K.E."/>
            <person name="Scott K."/>
            <person name="Konkel Z."/>
            <person name="Mondo S.J."/>
            <person name="Kuo A."/>
            <person name="Hayes R.D."/>
            <person name="Haridas S."/>
            <person name="Andreopoulos B."/>
            <person name="Riley R."/>
            <person name="LaButti K."/>
            <person name="Pangilinan J."/>
            <person name="Lipzen A."/>
            <person name="Amirebrahimi M."/>
            <person name="Yan J."/>
            <person name="Adam C."/>
            <person name="Keymanesh K."/>
            <person name="Ng V."/>
            <person name="Louie K."/>
            <person name="Northen T."/>
            <person name="Drula E."/>
            <person name="Henrissat B."/>
            <person name="Hsieh H.M."/>
            <person name="Youens-Clark K."/>
            <person name="Lutzoni F."/>
            <person name="Miadlikowska J."/>
            <person name="Eastwood D.C."/>
            <person name="Hamelin R.C."/>
            <person name="Grigoriev I.V."/>
            <person name="U'Ren J.M."/>
        </authorList>
    </citation>
    <scope>NUCLEOTIDE SEQUENCE [LARGE SCALE GENOMIC DNA]</scope>
    <source>
        <strain evidence="1 2">CBS 119005</strain>
    </source>
</reference>
<evidence type="ECO:0000313" key="1">
    <source>
        <dbReference type="EMBL" id="KAI4869573.1"/>
    </source>
</evidence>
<organism evidence="1 2">
    <name type="scientific">Hypoxylon rubiginosum</name>
    <dbReference type="NCBI Taxonomy" id="110542"/>
    <lineage>
        <taxon>Eukaryota</taxon>
        <taxon>Fungi</taxon>
        <taxon>Dikarya</taxon>
        <taxon>Ascomycota</taxon>
        <taxon>Pezizomycotina</taxon>
        <taxon>Sordariomycetes</taxon>
        <taxon>Xylariomycetidae</taxon>
        <taxon>Xylariales</taxon>
        <taxon>Hypoxylaceae</taxon>
        <taxon>Hypoxylon</taxon>
    </lineage>
</organism>
<gene>
    <name evidence="1" type="ORF">F4820DRAFT_471789</name>
</gene>
<evidence type="ECO:0000313" key="2">
    <source>
        <dbReference type="Proteomes" id="UP001497700"/>
    </source>
</evidence>
<name>A0ACB9ZD59_9PEZI</name>
<protein>
    <submittedName>
        <fullName evidence="1">Uncharacterized protein</fullName>
    </submittedName>
</protein>
<comment type="caution">
    <text evidence="1">The sequence shown here is derived from an EMBL/GenBank/DDBJ whole genome shotgun (WGS) entry which is preliminary data.</text>
</comment>
<proteinExistence type="predicted"/>